<organism evidence="2">
    <name type="scientific">Tanacetum cinerariifolium</name>
    <name type="common">Dalmatian daisy</name>
    <name type="synonym">Chrysanthemum cinerariifolium</name>
    <dbReference type="NCBI Taxonomy" id="118510"/>
    <lineage>
        <taxon>Eukaryota</taxon>
        <taxon>Viridiplantae</taxon>
        <taxon>Streptophyta</taxon>
        <taxon>Embryophyta</taxon>
        <taxon>Tracheophyta</taxon>
        <taxon>Spermatophyta</taxon>
        <taxon>Magnoliopsida</taxon>
        <taxon>eudicotyledons</taxon>
        <taxon>Gunneridae</taxon>
        <taxon>Pentapetalae</taxon>
        <taxon>asterids</taxon>
        <taxon>campanulids</taxon>
        <taxon>Asterales</taxon>
        <taxon>Asteraceae</taxon>
        <taxon>Asteroideae</taxon>
        <taxon>Anthemideae</taxon>
        <taxon>Anthemidinae</taxon>
        <taxon>Tanacetum</taxon>
    </lineage>
</organism>
<proteinExistence type="predicted"/>
<dbReference type="AlphaFoldDB" id="A0A699IHB2"/>
<feature type="compositionally biased region" description="Polar residues" evidence="1">
    <location>
        <begin position="1"/>
        <end position="10"/>
    </location>
</feature>
<reference evidence="2" key="1">
    <citation type="journal article" date="2019" name="Sci. Rep.">
        <title>Draft genome of Tanacetum cinerariifolium, the natural source of mosquito coil.</title>
        <authorList>
            <person name="Yamashiro T."/>
            <person name="Shiraishi A."/>
            <person name="Satake H."/>
            <person name="Nakayama K."/>
        </authorList>
    </citation>
    <scope>NUCLEOTIDE SEQUENCE</scope>
</reference>
<dbReference type="EMBL" id="BKCJ010292378">
    <property type="protein sequence ID" value="GEZ54786.1"/>
    <property type="molecule type" value="Genomic_DNA"/>
</dbReference>
<evidence type="ECO:0000313" key="2">
    <source>
        <dbReference type="EMBL" id="GEZ54786.1"/>
    </source>
</evidence>
<protein>
    <submittedName>
        <fullName evidence="2">Uncharacterized protein</fullName>
    </submittedName>
</protein>
<name>A0A699IHB2_TANCI</name>
<sequence>MNNEPPQTLPSFDPTCYSEKDNSLPFISKPNLVDESPNVFNPPPQPPIYSCEFYESNAQNSHYYTPQVPFIYPEPVSRHPSPPQETSIEILHDQEKVINAVQTFLRKFNRYSFLETPKVLLLAWDRVFEIKDAFGNKQYKPKDIQELFRKLLDDLQNIHEELAEYINSLGWNRHAFYDDDDDDDVDYTIAITPVLSTEEPDNSLSMGDEHLDTIPATESDEVIKSSVEDLVPIPSESEALKDNPTPSFEFLTKSSSTSPKSFLEETNTFYNSLPEFENSYLDLEEISSGSTTTHSDISLSDYEAFSFYDGHITEISSGSTTTHSDISLSEYDSFIFDLSNDQFPPTDRSDFTHEEFADELTHIISPPKYDCFYFGNLPDPVEDDYSPLLAYVVWIFLAYLTYPVISPYLHSFRNEDTIFDPGIAINHFYLFKPGLSHRCGSFKKFNTHRSHLNESPMEMLFSTCFHMDQ</sequence>
<evidence type="ECO:0000256" key="1">
    <source>
        <dbReference type="SAM" id="MobiDB-lite"/>
    </source>
</evidence>
<accession>A0A699IHB2</accession>
<gene>
    <name evidence="2" type="ORF">Tci_526759</name>
</gene>
<comment type="caution">
    <text evidence="2">The sequence shown here is derived from an EMBL/GenBank/DDBJ whole genome shotgun (WGS) entry which is preliminary data.</text>
</comment>
<feature type="region of interest" description="Disordered" evidence="1">
    <location>
        <begin position="1"/>
        <end position="23"/>
    </location>
</feature>